<evidence type="ECO:0000256" key="2">
    <source>
        <dbReference type="ARBA" id="ARBA00004922"/>
    </source>
</evidence>
<feature type="transmembrane region" description="Helical" evidence="9">
    <location>
        <begin position="634"/>
        <end position="653"/>
    </location>
</feature>
<reference evidence="11 12" key="1">
    <citation type="journal article" date="2007" name="Science">
        <title>The Chlamydomonas genome reveals the evolution of key animal and plant functions.</title>
        <authorList>
            <person name="Merchant S.S."/>
            <person name="Prochnik S.E."/>
            <person name="Vallon O."/>
            <person name="Harris E.H."/>
            <person name="Karpowicz S.J."/>
            <person name="Witman G.B."/>
            <person name="Terry A."/>
            <person name="Salamov A."/>
            <person name="Fritz-Laylin L.K."/>
            <person name="Marechal-Drouard L."/>
            <person name="Marshall W.F."/>
            <person name="Qu L.H."/>
            <person name="Nelson D.R."/>
            <person name="Sanderfoot A.A."/>
            <person name="Spalding M.H."/>
            <person name="Kapitonov V.V."/>
            <person name="Ren Q."/>
            <person name="Ferris P."/>
            <person name="Lindquist E."/>
            <person name="Shapiro H."/>
            <person name="Lucas S.M."/>
            <person name="Grimwood J."/>
            <person name="Schmutz J."/>
            <person name="Cardol P."/>
            <person name="Cerutti H."/>
            <person name="Chanfreau G."/>
            <person name="Chen C.L."/>
            <person name="Cognat V."/>
            <person name="Croft M.T."/>
            <person name="Dent R."/>
            <person name="Dutcher S."/>
            <person name="Fernandez E."/>
            <person name="Fukuzawa H."/>
            <person name="Gonzalez-Ballester D."/>
            <person name="Gonzalez-Halphen D."/>
            <person name="Hallmann A."/>
            <person name="Hanikenne M."/>
            <person name="Hippler M."/>
            <person name="Inwood W."/>
            <person name="Jabbari K."/>
            <person name="Kalanon M."/>
            <person name="Kuras R."/>
            <person name="Lefebvre P.A."/>
            <person name="Lemaire S.D."/>
            <person name="Lobanov A.V."/>
            <person name="Lohr M."/>
            <person name="Manuell A."/>
            <person name="Meier I."/>
            <person name="Mets L."/>
            <person name="Mittag M."/>
            <person name="Mittelmeier T."/>
            <person name="Moroney J.V."/>
            <person name="Moseley J."/>
            <person name="Napoli C."/>
            <person name="Nedelcu A.M."/>
            <person name="Niyogi K."/>
            <person name="Novoselov S.V."/>
            <person name="Paulsen I.T."/>
            <person name="Pazour G."/>
            <person name="Purton S."/>
            <person name="Ral J.P."/>
            <person name="Riano-Pachon D.M."/>
            <person name="Riekhof W."/>
            <person name="Rymarquis L."/>
            <person name="Schroda M."/>
            <person name="Stern D."/>
            <person name="Umen J."/>
            <person name="Willows R."/>
            <person name="Wilson N."/>
            <person name="Zimmer S.L."/>
            <person name="Allmer J."/>
            <person name="Balk J."/>
            <person name="Bisova K."/>
            <person name="Chen C.J."/>
            <person name="Elias M."/>
            <person name="Gendler K."/>
            <person name="Hauser C."/>
            <person name="Lamb M.R."/>
            <person name="Ledford H."/>
            <person name="Long J.C."/>
            <person name="Minagawa J."/>
            <person name="Page M.D."/>
            <person name="Pan J."/>
            <person name="Pootakham W."/>
            <person name="Roje S."/>
            <person name="Rose A."/>
            <person name="Stahlberg E."/>
            <person name="Terauchi A.M."/>
            <person name="Yang P."/>
            <person name="Ball S."/>
            <person name="Bowler C."/>
            <person name="Dieckmann C.L."/>
            <person name="Gladyshev V.N."/>
            <person name="Green P."/>
            <person name="Jorgensen R."/>
            <person name="Mayfield S."/>
            <person name="Mueller-Roeber B."/>
            <person name="Rajamani S."/>
            <person name="Sayre R.T."/>
            <person name="Brokstein P."/>
            <person name="Dubchak I."/>
            <person name="Goodstein D."/>
            <person name="Hornick L."/>
            <person name="Huang Y.W."/>
            <person name="Jhaveri J."/>
            <person name="Luo Y."/>
            <person name="Martinez D."/>
            <person name="Ngau W.C."/>
            <person name="Otillar B."/>
            <person name="Poliakov A."/>
            <person name="Porter A."/>
            <person name="Szajkowski L."/>
            <person name="Werner G."/>
            <person name="Zhou K."/>
            <person name="Grigoriev I.V."/>
            <person name="Rokhsar D.S."/>
            <person name="Grossman A.R."/>
        </authorList>
    </citation>
    <scope>NUCLEOTIDE SEQUENCE [LARGE SCALE GENOMIC DNA]</scope>
    <source>
        <strain evidence="12">CC-503</strain>
    </source>
</reference>
<protein>
    <recommendedName>
        <fullName evidence="9">Protein RFT1 homolog</fullName>
    </recommendedName>
</protein>
<feature type="transmembrane region" description="Helical" evidence="9">
    <location>
        <begin position="129"/>
        <end position="150"/>
    </location>
</feature>
<dbReference type="ExpressionAtlas" id="A0A2K3D7U5">
    <property type="expression patterns" value="baseline and differential"/>
</dbReference>
<evidence type="ECO:0000256" key="6">
    <source>
        <dbReference type="ARBA" id="ARBA00022989"/>
    </source>
</evidence>
<proteinExistence type="inferred from homology"/>
<evidence type="ECO:0000256" key="9">
    <source>
        <dbReference type="RuleBase" id="RU365067"/>
    </source>
</evidence>
<feature type="transmembrane region" description="Helical" evidence="9">
    <location>
        <begin position="500"/>
        <end position="521"/>
    </location>
</feature>
<evidence type="ECO:0000256" key="7">
    <source>
        <dbReference type="ARBA" id="ARBA00023136"/>
    </source>
</evidence>
<keyword evidence="12" id="KW-1185">Reference proteome</keyword>
<feature type="transmembrane region" description="Helical" evidence="9">
    <location>
        <begin position="12"/>
        <end position="32"/>
    </location>
</feature>
<keyword evidence="4 9" id="KW-0812">Transmembrane</keyword>
<dbReference type="GO" id="GO:0005789">
    <property type="term" value="C:endoplasmic reticulum membrane"/>
    <property type="evidence" value="ECO:0000318"/>
    <property type="project" value="GO_Central"/>
</dbReference>
<gene>
    <name evidence="11" type="ORF">CHLRE_11g467726v5</name>
</gene>
<dbReference type="AlphaFoldDB" id="A0A2K3D7U5"/>
<feature type="region of interest" description="Disordered" evidence="10">
    <location>
        <begin position="80"/>
        <end position="117"/>
    </location>
</feature>
<feature type="compositionally biased region" description="Low complexity" evidence="10">
    <location>
        <begin position="87"/>
        <end position="105"/>
    </location>
</feature>
<organism evidence="11 12">
    <name type="scientific">Chlamydomonas reinhardtii</name>
    <name type="common">Chlamydomonas smithii</name>
    <dbReference type="NCBI Taxonomy" id="3055"/>
    <lineage>
        <taxon>Eukaryota</taxon>
        <taxon>Viridiplantae</taxon>
        <taxon>Chlorophyta</taxon>
        <taxon>core chlorophytes</taxon>
        <taxon>Chlorophyceae</taxon>
        <taxon>CS clade</taxon>
        <taxon>Chlamydomonadales</taxon>
        <taxon>Chlamydomonadaceae</taxon>
        <taxon>Chlamydomonas</taxon>
    </lineage>
</organism>
<evidence type="ECO:0000256" key="1">
    <source>
        <dbReference type="ARBA" id="ARBA00004477"/>
    </source>
</evidence>
<name>A0A2K3D7U5_CHLRE</name>
<accession>A0A2K3D7U5</accession>
<evidence type="ECO:0000256" key="10">
    <source>
        <dbReference type="SAM" id="MobiDB-lite"/>
    </source>
</evidence>
<dbReference type="OMA" id="MYTSRWA"/>
<dbReference type="InterPro" id="IPR007594">
    <property type="entry name" value="RFT1"/>
</dbReference>
<feature type="transmembrane region" description="Helical" evidence="9">
    <location>
        <begin position="533"/>
        <end position="555"/>
    </location>
</feature>
<feature type="transmembrane region" description="Helical" evidence="9">
    <location>
        <begin position="460"/>
        <end position="480"/>
    </location>
</feature>
<comment type="similarity">
    <text evidence="3 9">Belongs to the RFT1 family.</text>
</comment>
<comment type="subcellular location">
    <subcellularLocation>
        <location evidence="1 9">Endoplasmic reticulum membrane</location>
        <topology evidence="1 9">Multi-pass membrane protein</topology>
    </subcellularLocation>
</comment>
<feature type="compositionally biased region" description="Polar residues" evidence="10">
    <location>
        <begin position="106"/>
        <end position="117"/>
    </location>
</feature>
<dbReference type="STRING" id="3055.A0A2K3D7U5"/>
<comment type="pathway">
    <text evidence="2">Protein modification; protein glycosylation.</text>
</comment>
<dbReference type="GeneID" id="5726745"/>
<dbReference type="InParanoid" id="A0A2K3D7U5"/>
<comment type="caution">
    <text evidence="9">Lacks conserved residue(s) required for the propagation of feature annotation.</text>
</comment>
<evidence type="ECO:0000313" key="11">
    <source>
        <dbReference type="EMBL" id="PNW76603.1"/>
    </source>
</evidence>
<dbReference type="GO" id="GO:0034203">
    <property type="term" value="P:glycolipid translocation"/>
    <property type="evidence" value="ECO:0000318"/>
    <property type="project" value="GO_Central"/>
</dbReference>
<dbReference type="PANTHER" id="PTHR13117">
    <property type="entry name" value="ENDOPLASMIC RETICULUM MULTISPAN TRANSMEMBRANE PROTEIN-RELATED"/>
    <property type="match status" value="1"/>
</dbReference>
<evidence type="ECO:0000313" key="12">
    <source>
        <dbReference type="Proteomes" id="UP000006906"/>
    </source>
</evidence>
<dbReference type="GO" id="GO:0006488">
    <property type="term" value="P:dolichol-linked oligosaccharide biosynthetic process"/>
    <property type="evidence" value="ECO:0007669"/>
    <property type="project" value="InterPro"/>
</dbReference>
<dbReference type="RefSeq" id="XP_042919485.1">
    <property type="nucleotide sequence ID" value="XM_043067488.1"/>
</dbReference>
<dbReference type="Gramene" id="PNW76603">
    <property type="protein sequence ID" value="PNW76603"/>
    <property type="gene ID" value="CHLRE_11g467726v5"/>
</dbReference>
<dbReference type="PANTHER" id="PTHR13117:SF5">
    <property type="entry name" value="PROTEIN RFT1 HOMOLOG"/>
    <property type="match status" value="1"/>
</dbReference>
<comment type="function">
    <text evidence="8 9">Intramembrane glycolipid transporter that operates in the biosynthetic pathway of dolichol-linked oligosaccharides, the glycan precursors employed in protein asparagine (N)-glycosylation. The sequential addition of sugars to dolichol pyrophosphate produces dolichol-linked oligosaccharides containing fourteen sugars, including two GlcNAcs, nine mannoses and three glucoses. Once assembled, the oligosaccharide is transferred from the lipid to nascent proteins by oligosaccharyltransferases. The assembly of dolichol-linked oligosaccharides begins on the cytosolic side of the endoplasmic reticulum membrane and finishes in its lumen. RFT1 could mediate the translocation of the cytosolically oriented intermediate DolPP-GlcNAc2Man5, produced by ALG11, into the ER lumen where dolichol-linked oligosaccharides assembly continues. However, the intramembrane lipid transporter activity could not be confirmed in vitro.</text>
</comment>
<dbReference type="Proteomes" id="UP000006906">
    <property type="component" value="Chromosome 11"/>
</dbReference>
<dbReference type="OrthoDB" id="9979195at2759"/>
<dbReference type="KEGG" id="cre:CHLRE_11g467726v5"/>
<feature type="region of interest" description="Disordered" evidence="10">
    <location>
        <begin position="405"/>
        <end position="428"/>
    </location>
</feature>
<sequence>MAAGQDRASVVASGFLTLLASQIGTRLVTFIINLLIARHLSPEAYGLSSVQFHLLTTTALFISREGFRRGCLRFGGGAGADDDADAASDSSKSSNGAKGSAGKHSNGSVGKDSSSIQGSGIDNRAVLRVAWLVVPLGVVVTAAVCGLAIWRHDAAVAAAAASTGAATANGRGESAAVPYYREAVLLHGLAALVELAAEPFYILASVHLMFGARVGVEFASTLTKSLVTLGLLSLPSLAPALLRRLGLALRPVEPPAGSAARSAATGLPPALVFSAAQLALAAVALAGYGAVGWRLLRADKRAGARSSWLSRWTPQELRVLGTSAVFTLQAVEKLALAEGSKVVLATMQSAVNQGVYGLVSNLGSLVVRTLFQPLEEAAFAAFSAWGAEAAAEAATKESVAGSAAEGPTAAAAAPPGQGSAGTKAAAGGRKAEPSKAAAAAAAAERRLAPLAAALGPMVKAVCVLGLAAAAFGPAYAYTLLRLVYGTRWSETEAPAVLAAYSVYVLLLALNGIGEAFVHAVLDARGLQASNALLLLFAGAHVGACVGLVGRLGALGMVAADAANMVLRIAYSAWCIRRFFRPLPCFSLRRDLLPSSATLAAFAVAACAAGVSNYIFLVAPGVDGSTPQRLFLRRAAPHVAVAFGLLAVVGGVMLRAERATLRQVMEMRRRRGRGSEAMASKKED</sequence>
<evidence type="ECO:0000256" key="5">
    <source>
        <dbReference type="ARBA" id="ARBA00022824"/>
    </source>
</evidence>
<evidence type="ECO:0000256" key="3">
    <source>
        <dbReference type="ARBA" id="ARBA00010288"/>
    </source>
</evidence>
<feature type="transmembrane region" description="Helical" evidence="9">
    <location>
        <begin position="270"/>
        <end position="291"/>
    </location>
</feature>
<evidence type="ECO:0000256" key="4">
    <source>
        <dbReference type="ARBA" id="ARBA00022692"/>
    </source>
</evidence>
<keyword evidence="7 9" id="KW-0472">Membrane</keyword>
<dbReference type="FunCoup" id="A0A2K3D7U5">
    <property type="interactions" value="2099"/>
</dbReference>
<dbReference type="EMBL" id="CM008972">
    <property type="protein sequence ID" value="PNW76603.1"/>
    <property type="molecule type" value="Genomic_DNA"/>
</dbReference>
<keyword evidence="6 9" id="KW-1133">Transmembrane helix</keyword>
<evidence type="ECO:0000256" key="8">
    <source>
        <dbReference type="ARBA" id="ARBA00045912"/>
    </source>
</evidence>
<dbReference type="Pfam" id="PF04506">
    <property type="entry name" value="Rft-1"/>
    <property type="match status" value="2"/>
</dbReference>
<keyword evidence="5" id="KW-0256">Endoplasmic reticulum</keyword>
<feature type="transmembrane region" description="Helical" evidence="9">
    <location>
        <begin position="591"/>
        <end position="614"/>
    </location>
</feature>